<protein>
    <submittedName>
        <fullName evidence="1">Uncharacterized protein</fullName>
    </submittedName>
</protein>
<sequence>MQPRERCICWQPASKALIERRASDGAATPRTRPARTLGITWKQRCGRLGVPPPYSPGY</sequence>
<name>L7W1V5_9BACT</name>
<accession>L7W1V5</accession>
<proteinExistence type="predicted"/>
<reference evidence="1" key="1">
    <citation type="submission" date="2012-09" db="EMBL/GenBank/DDBJ databases">
        <title>Metagenomic Characterization of a Microbial Community in Wastewater Detects High Levels of Antibiotic Resistance.</title>
        <authorList>
            <person name="Abrams M."/>
            <person name="Caldwell A."/>
            <person name="Vandaei E."/>
            <person name="Lee W."/>
            <person name="Perrott J."/>
            <person name="Khan S.Y."/>
            <person name="Ta J."/>
            <person name="Romero D."/>
            <person name="Nguyen V."/>
            <person name="Pourmand N."/>
            <person name="Ouverney C.C."/>
        </authorList>
    </citation>
    <scope>NUCLEOTIDE SEQUENCE</scope>
</reference>
<evidence type="ECO:0000313" key="1">
    <source>
        <dbReference type="EMBL" id="AGC72585.1"/>
    </source>
</evidence>
<organism evidence="1">
    <name type="scientific">uncultured bacterium A1Q1_fos_1870</name>
    <dbReference type="NCBI Taxonomy" id="1256554"/>
    <lineage>
        <taxon>Bacteria</taxon>
        <taxon>environmental samples</taxon>
    </lineage>
</organism>
<dbReference type="EMBL" id="JX649906">
    <property type="protein sequence ID" value="AGC72585.1"/>
    <property type="molecule type" value="Genomic_DNA"/>
</dbReference>
<dbReference type="AlphaFoldDB" id="L7W1V5"/>